<gene>
    <name evidence="2" type="ORF">FHS33_006761</name>
</gene>
<evidence type="ECO:0000313" key="3">
    <source>
        <dbReference type="Proteomes" id="UP000530412"/>
    </source>
</evidence>
<dbReference type="EMBL" id="JACJIE010000031">
    <property type="protein sequence ID" value="MBA8948288.1"/>
    <property type="molecule type" value="Genomic_DNA"/>
</dbReference>
<protein>
    <submittedName>
        <fullName evidence="2">Uncharacterized protein</fullName>
    </submittedName>
</protein>
<feature type="region of interest" description="Disordered" evidence="1">
    <location>
        <begin position="35"/>
        <end position="54"/>
    </location>
</feature>
<dbReference type="Proteomes" id="UP000530412">
    <property type="component" value="Unassembled WGS sequence"/>
</dbReference>
<organism evidence="2 3">
    <name type="scientific">Streptomyces calvus</name>
    <dbReference type="NCBI Taxonomy" id="67282"/>
    <lineage>
        <taxon>Bacteria</taxon>
        <taxon>Bacillati</taxon>
        <taxon>Actinomycetota</taxon>
        <taxon>Actinomycetes</taxon>
        <taxon>Kitasatosporales</taxon>
        <taxon>Streptomycetaceae</taxon>
        <taxon>Streptomyces</taxon>
    </lineage>
</organism>
<sequence length="136" mass="14568">MELHQADERAVAEVAARLVPAEGCTRGLDALGFTDLTGDGPAQSDATAQDDEDDVESVLSDIKAHPGNVSLNSLLDEISKLKQVRTVGIPEKAPGSAYRSWAPRQFRLDQSVVGPGVPLTDAQWARIEPLLPDRTP</sequence>
<evidence type="ECO:0000256" key="1">
    <source>
        <dbReference type="SAM" id="MobiDB-lite"/>
    </source>
</evidence>
<evidence type="ECO:0000313" key="2">
    <source>
        <dbReference type="EMBL" id="MBA8948288.1"/>
    </source>
</evidence>
<dbReference type="AlphaFoldDB" id="A0AA40VKM8"/>
<feature type="non-terminal residue" evidence="2">
    <location>
        <position position="136"/>
    </location>
</feature>
<reference evidence="2 3" key="1">
    <citation type="submission" date="2020-08" db="EMBL/GenBank/DDBJ databases">
        <title>Genomic Encyclopedia of Type Strains, Phase III (KMG-III): the genomes of soil and plant-associated and newly described type strains.</title>
        <authorList>
            <person name="Whitman W."/>
        </authorList>
    </citation>
    <scope>NUCLEOTIDE SEQUENCE [LARGE SCALE GENOMIC DNA]</scope>
    <source>
        <strain evidence="2 3">CECT 3271</strain>
    </source>
</reference>
<comment type="caution">
    <text evidence="2">The sequence shown here is derived from an EMBL/GenBank/DDBJ whole genome shotgun (WGS) entry which is preliminary data.</text>
</comment>
<dbReference type="RefSeq" id="WP_182675354.1">
    <property type="nucleotide sequence ID" value="NZ_JACJIE010000031.1"/>
</dbReference>
<proteinExistence type="predicted"/>
<accession>A0AA40VKM8</accession>
<name>A0AA40VKM8_9ACTN</name>